<gene>
    <name evidence="2" type="ORF">PHYBLDRAFT_182262</name>
</gene>
<proteinExistence type="predicted"/>
<dbReference type="InParanoid" id="A0A167LZP9"/>
<dbReference type="EMBL" id="KV440986">
    <property type="protein sequence ID" value="OAD71427.1"/>
    <property type="molecule type" value="Genomic_DNA"/>
</dbReference>
<name>A0A167LZP9_PHYB8</name>
<accession>A0A167LZP9</accession>
<reference evidence="3" key="1">
    <citation type="submission" date="2015-06" db="EMBL/GenBank/DDBJ databases">
        <title>Expansion of signal transduction pathways in fungi by whole-genome duplication.</title>
        <authorList>
            <consortium name="DOE Joint Genome Institute"/>
            <person name="Corrochano L.M."/>
            <person name="Kuo A."/>
            <person name="Marcet-Houben M."/>
            <person name="Polaino S."/>
            <person name="Salamov A."/>
            <person name="Villalobos J.M."/>
            <person name="Alvarez M.I."/>
            <person name="Avalos J."/>
            <person name="Benito E.P."/>
            <person name="Benoit I."/>
            <person name="Burger G."/>
            <person name="Camino L.P."/>
            <person name="Canovas D."/>
            <person name="Cerda-Olmedo E."/>
            <person name="Cheng J.-F."/>
            <person name="Dominguez A."/>
            <person name="Elias M."/>
            <person name="Eslava A.P."/>
            <person name="Glaser F."/>
            <person name="Grimwood J."/>
            <person name="Gutierrez G."/>
            <person name="Heitman J."/>
            <person name="Henrissat B."/>
            <person name="Iturriaga E.A."/>
            <person name="Lang B.F."/>
            <person name="Lavin J.L."/>
            <person name="Lee S."/>
            <person name="Li W."/>
            <person name="Lindquist E."/>
            <person name="Lopez-Garcia S."/>
            <person name="Luque E.M."/>
            <person name="Marcos A.T."/>
            <person name="Martin J."/>
            <person name="McCluskey K."/>
            <person name="Medina H.R."/>
            <person name="Miralles-Duran A."/>
            <person name="Miyazaki A."/>
            <person name="Munoz-Torres E."/>
            <person name="Oguiza J.A."/>
            <person name="Ohm R."/>
            <person name="Olmedo M."/>
            <person name="Orejas M."/>
            <person name="Ortiz-Castellanos L."/>
            <person name="Pisabarro A.G."/>
            <person name="Rodriguez-Romero J."/>
            <person name="Ruiz-Herrera J."/>
            <person name="Ruiz-Vazquez R."/>
            <person name="Sanz C."/>
            <person name="Schackwitz W."/>
            <person name="Schmutz J."/>
            <person name="Shahriari M."/>
            <person name="Shelest E."/>
            <person name="Silva-Franco F."/>
            <person name="Soanes D."/>
            <person name="Syed K."/>
            <person name="Tagua V.G."/>
            <person name="Talbot N.J."/>
            <person name="Thon M."/>
            <person name="De vries R.P."/>
            <person name="Wiebenga A."/>
            <person name="Yadav J.S."/>
            <person name="Braun E.L."/>
            <person name="Baker S."/>
            <person name="Garre V."/>
            <person name="Horwitz B."/>
            <person name="Torres-Martinez S."/>
            <person name="Idnurm A."/>
            <person name="Herrera-Estrella A."/>
            <person name="Gabaldon T."/>
            <person name="Grigoriev I.V."/>
        </authorList>
    </citation>
    <scope>NUCLEOTIDE SEQUENCE [LARGE SCALE GENOMIC DNA]</scope>
    <source>
        <strain evidence="3">NRRL 1555(-)</strain>
    </source>
</reference>
<dbReference type="GO" id="GO:0016301">
    <property type="term" value="F:kinase activity"/>
    <property type="evidence" value="ECO:0007669"/>
    <property type="project" value="InterPro"/>
</dbReference>
<dbReference type="Gene3D" id="3.40.50.300">
    <property type="entry name" value="P-loop containing nucleotide triphosphate hydrolases"/>
    <property type="match status" value="1"/>
</dbReference>
<organism evidence="2 3">
    <name type="scientific">Phycomyces blakesleeanus (strain ATCC 8743b / DSM 1359 / FGSC 10004 / NBRC 33097 / NRRL 1555)</name>
    <dbReference type="NCBI Taxonomy" id="763407"/>
    <lineage>
        <taxon>Eukaryota</taxon>
        <taxon>Fungi</taxon>
        <taxon>Fungi incertae sedis</taxon>
        <taxon>Mucoromycota</taxon>
        <taxon>Mucoromycotina</taxon>
        <taxon>Mucoromycetes</taxon>
        <taxon>Mucorales</taxon>
        <taxon>Phycomycetaceae</taxon>
        <taxon>Phycomyces</taxon>
    </lineage>
</organism>
<sequence length="439" mass="50116">MSYRSHAMLPQTEASLQHILHHRAQYLQDRLQRHLPRKPFVVGVSGCQGSGKTTLCTTLEYLLKDVPYGLNVVSFSLDDVYLDHNQQQRRAKSDPDNRLVQFRGQPGSHDLDLACETFETLLEDSRPCPIPAYDKSVFGGLGDRIDPTLWQTTQPPVDIILFEGWCLGFKSLPVEEVCEQYRKAKEDGASWTAHPLQHILGLNESLAAYENTIYNYFDIFIHLSPDDLRNVYQWRLEQEHDSIRTRGVGGLNDEAVYTFVDTYMPAYSLYLPRLDSIGFYGFTNTVHPYEGRVRADHGYSGTQRHLRLLLDHDRRVIGQTLIKEHDPQQPLIWADYSRPLLFLVGMVGMAGLMRYSCLGRVLDIAKKAGRRFRTGGMTQSLSQTTTLLEIFFCLSSDTSNPNDAGEPYRYSPIISQIVKYMSEVQDSSKVPIPQTMHNF</sequence>
<dbReference type="VEuPathDB" id="FungiDB:PHYBLDRAFT_182262"/>
<dbReference type="InterPro" id="IPR027417">
    <property type="entry name" value="P-loop_NTPase"/>
</dbReference>
<evidence type="ECO:0000313" key="3">
    <source>
        <dbReference type="Proteomes" id="UP000077315"/>
    </source>
</evidence>
<dbReference type="Pfam" id="PF00485">
    <property type="entry name" value="PRK"/>
    <property type="match status" value="1"/>
</dbReference>
<dbReference type="Proteomes" id="UP000077315">
    <property type="component" value="Unassembled WGS sequence"/>
</dbReference>
<dbReference type="OrthoDB" id="347435at2759"/>
<feature type="domain" description="Phosphoribulokinase/uridine kinase" evidence="1">
    <location>
        <begin position="41"/>
        <end position="165"/>
    </location>
</feature>
<dbReference type="FunCoup" id="A0A167LZP9">
    <property type="interactions" value="549"/>
</dbReference>
<keyword evidence="3" id="KW-1185">Reference proteome</keyword>
<dbReference type="PANTHER" id="PTHR10285">
    <property type="entry name" value="URIDINE KINASE"/>
    <property type="match status" value="1"/>
</dbReference>
<dbReference type="STRING" id="763407.A0A167LZP9"/>
<evidence type="ECO:0000313" key="2">
    <source>
        <dbReference type="EMBL" id="OAD71427.1"/>
    </source>
</evidence>
<dbReference type="RefSeq" id="XP_018289467.1">
    <property type="nucleotide sequence ID" value="XM_018438595.1"/>
</dbReference>
<dbReference type="AlphaFoldDB" id="A0A167LZP9"/>
<protein>
    <recommendedName>
        <fullName evidence="1">Phosphoribulokinase/uridine kinase domain-containing protein</fullName>
    </recommendedName>
</protein>
<dbReference type="GeneID" id="28999501"/>
<dbReference type="SUPFAM" id="SSF52540">
    <property type="entry name" value="P-loop containing nucleoside triphosphate hydrolases"/>
    <property type="match status" value="1"/>
</dbReference>
<dbReference type="InterPro" id="IPR006083">
    <property type="entry name" value="PRK/URK"/>
</dbReference>
<evidence type="ECO:0000259" key="1">
    <source>
        <dbReference type="Pfam" id="PF00485"/>
    </source>
</evidence>
<dbReference type="GO" id="GO:0005524">
    <property type="term" value="F:ATP binding"/>
    <property type="evidence" value="ECO:0007669"/>
    <property type="project" value="InterPro"/>
</dbReference>